<reference evidence="2 3" key="1">
    <citation type="submission" date="2021-03" db="EMBL/GenBank/DDBJ databases">
        <authorList>
            <person name="King G.J."/>
            <person name="Bancroft I."/>
            <person name="Baten A."/>
            <person name="Bloomfield J."/>
            <person name="Borpatragohain P."/>
            <person name="He Z."/>
            <person name="Irish N."/>
            <person name="Irwin J."/>
            <person name="Liu K."/>
            <person name="Mauleon R.P."/>
            <person name="Moore J."/>
            <person name="Morris R."/>
            <person name="Ostergaard L."/>
            <person name="Wang B."/>
            <person name="Wells R."/>
        </authorList>
    </citation>
    <scope>NUCLEOTIDE SEQUENCE [LARGE SCALE GENOMIC DNA]</scope>
    <source>
        <strain evidence="2">R-o-18</strain>
        <tissue evidence="2">Leaf</tissue>
    </source>
</reference>
<evidence type="ECO:0000313" key="2">
    <source>
        <dbReference type="EMBL" id="KAG5415048.1"/>
    </source>
</evidence>
<evidence type="ECO:0000259" key="1">
    <source>
        <dbReference type="Pfam" id="PF13456"/>
    </source>
</evidence>
<feature type="domain" description="RNase H type-1" evidence="1">
    <location>
        <begin position="97"/>
        <end position="217"/>
    </location>
</feature>
<dbReference type="InterPro" id="IPR036397">
    <property type="entry name" value="RNaseH_sf"/>
</dbReference>
<evidence type="ECO:0000313" key="3">
    <source>
        <dbReference type="Proteomes" id="UP000823674"/>
    </source>
</evidence>
<organism evidence="2 3">
    <name type="scientific">Brassica rapa subsp. trilocularis</name>
    <dbReference type="NCBI Taxonomy" id="1813537"/>
    <lineage>
        <taxon>Eukaryota</taxon>
        <taxon>Viridiplantae</taxon>
        <taxon>Streptophyta</taxon>
        <taxon>Embryophyta</taxon>
        <taxon>Tracheophyta</taxon>
        <taxon>Spermatophyta</taxon>
        <taxon>Magnoliopsida</taxon>
        <taxon>eudicotyledons</taxon>
        <taxon>Gunneridae</taxon>
        <taxon>Pentapetalae</taxon>
        <taxon>rosids</taxon>
        <taxon>malvids</taxon>
        <taxon>Brassicales</taxon>
        <taxon>Brassicaceae</taxon>
        <taxon>Brassiceae</taxon>
        <taxon>Brassica</taxon>
    </lineage>
</organism>
<dbReference type="InterPro" id="IPR002156">
    <property type="entry name" value="RNaseH_domain"/>
</dbReference>
<name>A0ABQ7NW42_BRACM</name>
<keyword evidence="3" id="KW-1185">Reference proteome</keyword>
<dbReference type="PANTHER" id="PTHR47074">
    <property type="entry name" value="BNAC02G40300D PROTEIN"/>
    <property type="match status" value="1"/>
</dbReference>
<comment type="caution">
    <text evidence="2">The sequence shown here is derived from an EMBL/GenBank/DDBJ whole genome shotgun (WGS) entry which is preliminary data.</text>
</comment>
<dbReference type="InterPro" id="IPR052929">
    <property type="entry name" value="RNase_H-like_EbsB-rel"/>
</dbReference>
<dbReference type="PANTHER" id="PTHR47074:SF53">
    <property type="entry name" value="REVERSE TRANSCRIPTASE-LIKE PROTEIN"/>
    <property type="match status" value="1"/>
</dbReference>
<dbReference type="EMBL" id="JADBGQ010000001">
    <property type="protein sequence ID" value="KAG5415048.1"/>
    <property type="molecule type" value="Genomic_DNA"/>
</dbReference>
<accession>A0ABQ7NW42</accession>
<dbReference type="Gene3D" id="3.30.420.10">
    <property type="entry name" value="Ribonuclease H-like superfamily/Ribonuclease H"/>
    <property type="match status" value="1"/>
</dbReference>
<proteinExistence type="predicted"/>
<protein>
    <recommendedName>
        <fullName evidence="1">RNase H type-1 domain-containing protein</fullName>
    </recommendedName>
</protein>
<dbReference type="Pfam" id="PF13456">
    <property type="entry name" value="RVT_3"/>
    <property type="match status" value="1"/>
</dbReference>
<sequence length="248" mass="28522">MELFSENEVKRILTLSVGGTEDKFICSHTIHGSYTNRNAILYAATQESPMRLVQLALEETHLWVKVNKRRDDLEWRRLARSQAERWSPPVNGSIKCNVHANWRNSMLHCGAAWIARDSSSLVKFHAREAFTCSASKLIAELRCIIWVLHSVRDLHFDQICIASDHKDTIAAISSPNQWPRYRFLLEEINHLSQSFSMVSFKEENISANLIVRDIAKSVLRDGRFQSYLAMGGPAWLPERLHREATYNS</sequence>
<gene>
    <name evidence="2" type="primary">A01p026870.1_BraROA</name>
    <name evidence="2" type="ORF">IGI04_002615</name>
</gene>
<dbReference type="Proteomes" id="UP000823674">
    <property type="component" value="Chromosome A01"/>
</dbReference>